<feature type="region of interest" description="Disordered" evidence="2">
    <location>
        <begin position="646"/>
        <end position="693"/>
    </location>
</feature>
<dbReference type="SUPFAM" id="SSF53335">
    <property type="entry name" value="S-adenosyl-L-methionine-dependent methyltransferases"/>
    <property type="match status" value="3"/>
</dbReference>
<dbReference type="Pfam" id="PF13489">
    <property type="entry name" value="Methyltransf_23"/>
    <property type="match status" value="3"/>
</dbReference>
<dbReference type="Gene3D" id="3.40.50.150">
    <property type="entry name" value="Vaccinia Virus protein VP39"/>
    <property type="match status" value="3"/>
</dbReference>
<dbReference type="PANTHER" id="PTHR43591:SF31">
    <property type="entry name" value="LAEA-LIKE, PUTATIVE (AFU_ORTHOLOGUE AFUA_8G01930)-RELATED"/>
    <property type="match status" value="1"/>
</dbReference>
<organism evidence="3 4">
    <name type="scientific">Colletotrichum tanaceti</name>
    <dbReference type="NCBI Taxonomy" id="1306861"/>
    <lineage>
        <taxon>Eukaryota</taxon>
        <taxon>Fungi</taxon>
        <taxon>Dikarya</taxon>
        <taxon>Ascomycota</taxon>
        <taxon>Pezizomycotina</taxon>
        <taxon>Sordariomycetes</taxon>
        <taxon>Hypocreomycetidae</taxon>
        <taxon>Glomerellales</taxon>
        <taxon>Glomerellaceae</taxon>
        <taxon>Colletotrichum</taxon>
        <taxon>Colletotrichum destructivum species complex</taxon>
    </lineage>
</organism>
<evidence type="ECO:0000313" key="4">
    <source>
        <dbReference type="Proteomes" id="UP000310108"/>
    </source>
</evidence>
<evidence type="ECO:0008006" key="5">
    <source>
        <dbReference type="Google" id="ProtNLM"/>
    </source>
</evidence>
<dbReference type="GO" id="GO:0008168">
    <property type="term" value="F:methyltransferase activity"/>
    <property type="evidence" value="ECO:0007669"/>
    <property type="project" value="TreeGrafter"/>
</dbReference>
<dbReference type="STRING" id="1306861.A0A4U6XKV3"/>
<comment type="caution">
    <text evidence="3">The sequence shown here is derived from an EMBL/GenBank/DDBJ whole genome shotgun (WGS) entry which is preliminary data.</text>
</comment>
<evidence type="ECO:0000256" key="1">
    <source>
        <dbReference type="ARBA" id="ARBA00038158"/>
    </source>
</evidence>
<dbReference type="InterPro" id="IPR029063">
    <property type="entry name" value="SAM-dependent_MTases_sf"/>
</dbReference>
<dbReference type="PANTHER" id="PTHR43591">
    <property type="entry name" value="METHYLTRANSFERASE"/>
    <property type="match status" value="1"/>
</dbReference>
<sequence>MQAPAVDADSDIELDDLYEGPPSLVSLRSSIREHQAENGRTYHSMSAGNLQHHIWVMCLRGELAISPGHKTAKRVLDMGTGTGVWAFNFGMCFRLIDSRDSLNQHKSISGRVSSGREHYYRTLPNCSFEVDDLEKSWTWNQPFDFIHCRSMEGCFSDGPKMIKKIYKALKPGGYFEIGGLELPLGCDDDTVPRNSCLWQWHALLQEAAEKIGRPLEGLGKETEAMREAGFVDITRRNYVWPLNPWPTDPHLQELGRWQYANLEMGLEGLCLGLFTRVLQWPEERTLALCSRVREDLRNMRFHAYWRIHIVYARKPEDTDIANPGDDGDSAYGSDSGTTYTGSITSSIVHYRYENGRRYHAYREGQYVLPNDDQEQERLDLQHHIWRLLLGGRLYTAPLPTPEDREAAGMRVLDLGTGTGIWAIEMADEYPSAHVFGVDLSPIQPEWVPNNCKFHVDDYEDAWTYREDERFDYIHGRALSGTSSDWARFYDRVMGGLKPGGWVEMQEYDAWIFSDDDSFDRAVWTKEWVTKLDDASKAYGKQINVARHHKQWMIEAGFEDVQELVYRIPIGTWARDPALKELGRYELVHMQMSVDSHTPALFTRVLNFTHEQAQLLMEGVKREIRSKDYRLITSYRFIRGRRPMAPPFLEAEPPLDINADSATTSADEASDGESAGDDESDLDSSLGAEVQPSTMSLRSSILRYRQENGRTYHAYKDGAYLMPNDDLELDRLDLQHNLFLLTMGNRLFLSPLDRERPPQRVLDVGTGTGLWAVDFADDNPASTVVGVDLSPVQPSYVPPNVYFRVEDIEEEPWSFSHKFDFVHSRMNTGGIRDVPKLFRQAYENLNPGGWIETTDGALATSDDGTLREDSALYQWNLLLSEGTGVLGTPYGAAPTYKELLREAGFVNVKEVIFKWPINPWARHPRHKELGTWNYENVSMGLEGLCIAVFSRVLGWSNEKVDVFLAEVRNDLRNRDIHAYWPM</sequence>
<dbReference type="Proteomes" id="UP000310108">
    <property type="component" value="Unassembled WGS sequence"/>
</dbReference>
<protein>
    <recommendedName>
        <fullName evidence="5">Methyltransferase domain-containing protein</fullName>
    </recommendedName>
</protein>
<accession>A0A4U6XKV3</accession>
<proteinExistence type="inferred from homology"/>
<dbReference type="EMBL" id="PJEX01000073">
    <property type="protein sequence ID" value="TKW56260.1"/>
    <property type="molecule type" value="Genomic_DNA"/>
</dbReference>
<comment type="similarity">
    <text evidence="1">Belongs to the methyltransferase superfamily. LaeA methyltransferase family.</text>
</comment>
<evidence type="ECO:0000313" key="3">
    <source>
        <dbReference type="EMBL" id="TKW56260.1"/>
    </source>
</evidence>
<feature type="compositionally biased region" description="Acidic residues" evidence="2">
    <location>
        <begin position="667"/>
        <end position="681"/>
    </location>
</feature>
<dbReference type="AlphaFoldDB" id="A0A4U6XKV3"/>
<evidence type="ECO:0000256" key="2">
    <source>
        <dbReference type="SAM" id="MobiDB-lite"/>
    </source>
</evidence>
<gene>
    <name evidence="3" type="ORF">CTA1_11927</name>
</gene>
<name>A0A4U6XKV3_9PEZI</name>
<reference evidence="3 4" key="1">
    <citation type="journal article" date="2019" name="PLoS ONE">
        <title>Comparative genome analysis indicates high evolutionary potential of pathogenicity genes in Colletotrichum tanaceti.</title>
        <authorList>
            <person name="Lelwala R.V."/>
            <person name="Korhonen P.K."/>
            <person name="Young N.D."/>
            <person name="Scott J.B."/>
            <person name="Ades P.A."/>
            <person name="Gasser R.B."/>
            <person name="Taylor P.W.J."/>
        </authorList>
    </citation>
    <scope>NUCLEOTIDE SEQUENCE [LARGE SCALE GENOMIC DNA]</scope>
    <source>
        <strain evidence="3">BRIP57314</strain>
    </source>
</reference>
<keyword evidence="4" id="KW-1185">Reference proteome</keyword>
<dbReference type="CDD" id="cd02440">
    <property type="entry name" value="AdoMet_MTases"/>
    <property type="match status" value="3"/>
</dbReference>